<accession>A0A250KTD4</accession>
<dbReference type="PROSITE" id="PS51318">
    <property type="entry name" value="TAT"/>
    <property type="match status" value="1"/>
</dbReference>
<dbReference type="InterPro" id="IPR006311">
    <property type="entry name" value="TAT_signal"/>
</dbReference>
<dbReference type="AlphaFoldDB" id="A0A250KTD4"/>
<evidence type="ECO:0000313" key="1">
    <source>
        <dbReference type="EMBL" id="BBA34918.1"/>
    </source>
</evidence>
<dbReference type="NCBIfam" id="NF047509">
    <property type="entry name" value="Rv3131_FMN_oxido"/>
    <property type="match status" value="1"/>
</dbReference>
<reference evidence="1 2" key="1">
    <citation type="submission" date="2016-12" db="EMBL/GenBank/DDBJ databases">
        <title>Genome sequencing of Methylocaldum marinum.</title>
        <authorList>
            <person name="Takeuchi M."/>
            <person name="Kamagata Y."/>
            <person name="Hiraoka S."/>
            <person name="Oshima K."/>
            <person name="Hattori M."/>
            <person name="Iwasaki W."/>
        </authorList>
    </citation>
    <scope>NUCLEOTIDE SEQUENCE [LARGE SCALE GENOMIC DNA]</scope>
    <source>
        <strain evidence="1 2">S8</strain>
    </source>
</reference>
<protein>
    <submittedName>
        <fullName evidence="1">Uncharacterized protein</fullName>
    </submittedName>
</protein>
<dbReference type="InterPro" id="IPR000415">
    <property type="entry name" value="Nitroreductase-like"/>
</dbReference>
<gene>
    <name evidence="1" type="ORF">sS8_2975</name>
</gene>
<dbReference type="RefSeq" id="WP_170161085.1">
    <property type="nucleotide sequence ID" value="NZ_AP017928.1"/>
</dbReference>
<dbReference type="Gene3D" id="3.40.109.10">
    <property type="entry name" value="NADH Oxidase"/>
    <property type="match status" value="1"/>
</dbReference>
<organism evidence="1 2">
    <name type="scientific">Methylocaldum marinum</name>
    <dbReference type="NCBI Taxonomy" id="1432792"/>
    <lineage>
        <taxon>Bacteria</taxon>
        <taxon>Pseudomonadati</taxon>
        <taxon>Pseudomonadota</taxon>
        <taxon>Gammaproteobacteria</taxon>
        <taxon>Methylococcales</taxon>
        <taxon>Methylococcaceae</taxon>
        <taxon>Methylocaldum</taxon>
    </lineage>
</organism>
<sequence length="385" mass="42336">MTRPDPILQSRRRFLRQTGALAAGAVISPDLFRAAHAAQSTSPYLAWEQTTKGDLTDLEYVALCGTLAANAHNTQPWAFNLLGNRIVLYADLARHLGRADPRRRLMLMGLGCAAENMVVAAAQLGYAATVADTEAGGFLENGGRCAALELTRRSDSNSHPWFPALFRRQTTRAEFGPLSIPRNEFTASLDVHGEIPGVHLAWYGTASEHEAIVRITADAAAEFVANDAAYRDSMAWFRRSRREWETYRDGISIFTSDAPWLVKEWVELLSTPEDLVSAEFRQGEIDVVKRLAEATPLWSLVWSERDTPHAWFQGGRLMERVYLAAAAQGLALHPLAYPTESPVGSAGLAKSLGLAPGAVPLMLLRVGLARPLERSVRRPLEAVLR</sequence>
<dbReference type="EMBL" id="AP017928">
    <property type="protein sequence ID" value="BBA34918.1"/>
    <property type="molecule type" value="Genomic_DNA"/>
</dbReference>
<name>A0A250KTD4_9GAMM</name>
<dbReference type="GO" id="GO:0016491">
    <property type="term" value="F:oxidoreductase activity"/>
    <property type="evidence" value="ECO:0007669"/>
    <property type="project" value="InterPro"/>
</dbReference>
<dbReference type="SUPFAM" id="SSF55469">
    <property type="entry name" value="FMN-dependent nitroreductase-like"/>
    <property type="match status" value="2"/>
</dbReference>
<proteinExistence type="predicted"/>
<keyword evidence="2" id="KW-1185">Reference proteome</keyword>
<dbReference type="KEGG" id="mmai:sS8_2975"/>
<evidence type="ECO:0000313" key="2">
    <source>
        <dbReference type="Proteomes" id="UP000266313"/>
    </source>
</evidence>
<dbReference type="Proteomes" id="UP000266313">
    <property type="component" value="Chromosome"/>
</dbReference>